<reference evidence="1" key="1">
    <citation type="submission" date="2018-05" db="EMBL/GenBank/DDBJ databases">
        <authorList>
            <person name="Lanie J.A."/>
            <person name="Ng W.-L."/>
            <person name="Kazmierczak K.M."/>
            <person name="Andrzejewski T.M."/>
            <person name="Davidsen T.M."/>
            <person name="Wayne K.J."/>
            <person name="Tettelin H."/>
            <person name="Glass J.I."/>
            <person name="Rusch D."/>
            <person name="Podicherti R."/>
            <person name="Tsui H.-C.T."/>
            <person name="Winkler M.E."/>
        </authorList>
    </citation>
    <scope>NUCLEOTIDE SEQUENCE</scope>
</reference>
<evidence type="ECO:0000313" key="1">
    <source>
        <dbReference type="EMBL" id="SVB24750.1"/>
    </source>
</evidence>
<dbReference type="AlphaFoldDB" id="A0A382CFC4"/>
<gene>
    <name evidence="1" type="ORF">METZ01_LOCUS177604</name>
</gene>
<feature type="non-terminal residue" evidence="1">
    <location>
        <position position="1"/>
    </location>
</feature>
<dbReference type="EMBL" id="UINC01034228">
    <property type="protein sequence ID" value="SVB24750.1"/>
    <property type="molecule type" value="Genomic_DNA"/>
</dbReference>
<sequence length="119" mass="13582">SEEDIFVDHSLKIKSFLDGKAKETKGLSGEKLIKVFRNAGSLNQDISYCVAKINNFIKLFLGLRNYKEAVASDFEPSVEDLEEAKKECVAFELDKITFSDVDEFYLEEDEFSKLVDIEI</sequence>
<accession>A0A382CFC4</accession>
<name>A0A382CFC4_9ZZZZ</name>
<organism evidence="1">
    <name type="scientific">marine metagenome</name>
    <dbReference type="NCBI Taxonomy" id="408172"/>
    <lineage>
        <taxon>unclassified sequences</taxon>
        <taxon>metagenomes</taxon>
        <taxon>ecological metagenomes</taxon>
    </lineage>
</organism>
<protein>
    <submittedName>
        <fullName evidence="1">Uncharacterized protein</fullName>
    </submittedName>
</protein>
<proteinExistence type="predicted"/>